<protein>
    <submittedName>
        <fullName evidence="6">LLM class F420-dependent oxidoreductase</fullName>
    </submittedName>
</protein>
<dbReference type="PANTHER" id="PTHR42847:SF4">
    <property type="entry name" value="ALKANESULFONATE MONOOXYGENASE-RELATED"/>
    <property type="match status" value="1"/>
</dbReference>
<organism evidence="6 7">
    <name type="scientific">Kribbella sancticallisti</name>
    <dbReference type="NCBI Taxonomy" id="460087"/>
    <lineage>
        <taxon>Bacteria</taxon>
        <taxon>Bacillati</taxon>
        <taxon>Actinomycetota</taxon>
        <taxon>Actinomycetes</taxon>
        <taxon>Propionibacteriales</taxon>
        <taxon>Kribbellaceae</taxon>
        <taxon>Kribbella</taxon>
    </lineage>
</organism>
<dbReference type="Pfam" id="PF00296">
    <property type="entry name" value="Bac_luciferase"/>
    <property type="match status" value="1"/>
</dbReference>
<dbReference type="InterPro" id="IPR050172">
    <property type="entry name" value="SsuD_RutA_monooxygenase"/>
</dbReference>
<reference evidence="6 7" key="1">
    <citation type="journal article" date="2019" name="Int. J. Syst. Evol. Microbiol.">
        <title>The Global Catalogue of Microorganisms (GCM) 10K type strain sequencing project: providing services to taxonomists for standard genome sequencing and annotation.</title>
        <authorList>
            <consortium name="The Broad Institute Genomics Platform"/>
            <consortium name="The Broad Institute Genome Sequencing Center for Infectious Disease"/>
            <person name="Wu L."/>
            <person name="Ma J."/>
        </authorList>
    </citation>
    <scope>NUCLEOTIDE SEQUENCE [LARGE SCALE GENOMIC DNA]</scope>
    <source>
        <strain evidence="6 7">JCM 14969</strain>
    </source>
</reference>
<keyword evidence="4" id="KW-0503">Monooxygenase</keyword>
<dbReference type="SUPFAM" id="SSF51679">
    <property type="entry name" value="Bacterial luciferase-like"/>
    <property type="match status" value="1"/>
</dbReference>
<comment type="caution">
    <text evidence="6">The sequence shown here is derived from an EMBL/GenBank/DDBJ whole genome shotgun (WGS) entry which is preliminary data.</text>
</comment>
<keyword evidence="7" id="KW-1185">Reference proteome</keyword>
<dbReference type="NCBIfam" id="TIGR03619">
    <property type="entry name" value="F420_Rv2161c"/>
    <property type="match status" value="1"/>
</dbReference>
<dbReference type="InterPro" id="IPR019921">
    <property type="entry name" value="Lucif-like_OxRdtase_Rv2161c"/>
</dbReference>
<evidence type="ECO:0000256" key="3">
    <source>
        <dbReference type="ARBA" id="ARBA00023002"/>
    </source>
</evidence>
<keyword evidence="1" id="KW-0285">Flavoprotein</keyword>
<dbReference type="EMBL" id="BAAAOS010000074">
    <property type="protein sequence ID" value="GAA1620165.1"/>
    <property type="molecule type" value="Genomic_DNA"/>
</dbReference>
<evidence type="ECO:0000313" key="6">
    <source>
        <dbReference type="EMBL" id="GAA1620165.1"/>
    </source>
</evidence>
<gene>
    <name evidence="6" type="ORF">GCM10009789_87290</name>
</gene>
<dbReference type="InterPro" id="IPR011251">
    <property type="entry name" value="Luciferase-like_dom"/>
</dbReference>
<keyword evidence="2" id="KW-0288">FMN</keyword>
<dbReference type="Proteomes" id="UP001500393">
    <property type="component" value="Unassembled WGS sequence"/>
</dbReference>
<evidence type="ECO:0000256" key="1">
    <source>
        <dbReference type="ARBA" id="ARBA00022630"/>
    </source>
</evidence>
<evidence type="ECO:0000259" key="5">
    <source>
        <dbReference type="Pfam" id="PF00296"/>
    </source>
</evidence>
<feature type="domain" description="Luciferase-like" evidence="5">
    <location>
        <begin position="20"/>
        <end position="257"/>
    </location>
</feature>
<dbReference type="PANTHER" id="PTHR42847">
    <property type="entry name" value="ALKANESULFONATE MONOOXYGENASE"/>
    <property type="match status" value="1"/>
</dbReference>
<proteinExistence type="predicted"/>
<sequence>MKISCNLPNSGAPALELGIEAMARSAERAGAHGLWVSDHIVIQGDPIDGYPYSADGRITWNASDAYLEALSTCAFLAGVTARCVIGTAVLVLPQRNVLQTAKELATIDHLSAGRLAVGLGAGWNQVEMEVLGHRFDTRGVRLDEMITVLRDCWSGRTTGFRGAELDVPEGLLLSPVPKQENGPSLLIGGMSAPAIRRAARTGDGWLALGFVDTWTRSKMVESVAFFEAETAVAGRVRSARKVLKLHCSPAAFEQLPTRLAEAAELHFDEVIVELPWSRGVDEACGLLEFLVSSWR</sequence>
<keyword evidence="3" id="KW-0560">Oxidoreductase</keyword>
<dbReference type="InterPro" id="IPR036661">
    <property type="entry name" value="Luciferase-like_sf"/>
</dbReference>
<accession>A0ABN2EZE8</accession>
<evidence type="ECO:0000256" key="4">
    <source>
        <dbReference type="ARBA" id="ARBA00023033"/>
    </source>
</evidence>
<dbReference type="Gene3D" id="3.20.20.30">
    <property type="entry name" value="Luciferase-like domain"/>
    <property type="match status" value="1"/>
</dbReference>
<evidence type="ECO:0000313" key="7">
    <source>
        <dbReference type="Proteomes" id="UP001500393"/>
    </source>
</evidence>
<name>A0ABN2EZE8_9ACTN</name>
<dbReference type="RefSeq" id="WP_344222708.1">
    <property type="nucleotide sequence ID" value="NZ_BAAAOS010000074.1"/>
</dbReference>
<evidence type="ECO:0000256" key="2">
    <source>
        <dbReference type="ARBA" id="ARBA00022643"/>
    </source>
</evidence>